<feature type="transmembrane region" description="Helical" evidence="6">
    <location>
        <begin position="155"/>
        <end position="176"/>
    </location>
</feature>
<keyword evidence="2" id="KW-1003">Cell membrane</keyword>
<accession>A0A401ZUI0</accession>
<dbReference type="EMBL" id="BIFR01000001">
    <property type="protein sequence ID" value="GCE10400.1"/>
    <property type="molecule type" value="Genomic_DNA"/>
</dbReference>
<dbReference type="InterPro" id="IPR017039">
    <property type="entry name" value="Virul_fac_BrkB"/>
</dbReference>
<keyword evidence="3 6" id="KW-0812">Transmembrane</keyword>
<evidence type="ECO:0000256" key="2">
    <source>
        <dbReference type="ARBA" id="ARBA00022475"/>
    </source>
</evidence>
<dbReference type="PIRSF" id="PIRSF035875">
    <property type="entry name" value="RNase_BN"/>
    <property type="match status" value="1"/>
</dbReference>
<dbReference type="PANTHER" id="PTHR30213">
    <property type="entry name" value="INNER MEMBRANE PROTEIN YHJD"/>
    <property type="match status" value="1"/>
</dbReference>
<organism evidence="7 8">
    <name type="scientific">Tengunoibacter tsumagoiensis</name>
    <dbReference type="NCBI Taxonomy" id="2014871"/>
    <lineage>
        <taxon>Bacteria</taxon>
        <taxon>Bacillati</taxon>
        <taxon>Chloroflexota</taxon>
        <taxon>Ktedonobacteria</taxon>
        <taxon>Ktedonobacterales</taxon>
        <taxon>Dictyobacteraceae</taxon>
        <taxon>Tengunoibacter</taxon>
    </lineage>
</organism>
<keyword evidence="5 6" id="KW-0472">Membrane</keyword>
<evidence type="ECO:0000256" key="6">
    <source>
        <dbReference type="SAM" id="Phobius"/>
    </source>
</evidence>
<comment type="caution">
    <text evidence="7">The sequence shown here is derived from an EMBL/GenBank/DDBJ whole genome shotgun (WGS) entry which is preliminary data.</text>
</comment>
<feature type="transmembrane region" description="Helical" evidence="6">
    <location>
        <begin position="196"/>
        <end position="220"/>
    </location>
</feature>
<keyword evidence="4 6" id="KW-1133">Transmembrane helix</keyword>
<evidence type="ECO:0000313" key="7">
    <source>
        <dbReference type="EMBL" id="GCE10400.1"/>
    </source>
</evidence>
<feature type="transmembrane region" description="Helical" evidence="6">
    <location>
        <begin position="119"/>
        <end position="143"/>
    </location>
</feature>
<evidence type="ECO:0000256" key="4">
    <source>
        <dbReference type="ARBA" id="ARBA00022989"/>
    </source>
</evidence>
<feature type="transmembrane region" description="Helical" evidence="6">
    <location>
        <begin position="232"/>
        <end position="253"/>
    </location>
</feature>
<name>A0A401ZUI0_9CHLR</name>
<evidence type="ECO:0000256" key="5">
    <source>
        <dbReference type="ARBA" id="ARBA00023136"/>
    </source>
</evidence>
<evidence type="ECO:0000256" key="1">
    <source>
        <dbReference type="ARBA" id="ARBA00004651"/>
    </source>
</evidence>
<feature type="transmembrane region" description="Helical" evidence="6">
    <location>
        <begin position="46"/>
        <end position="66"/>
    </location>
</feature>
<feature type="transmembrane region" description="Helical" evidence="6">
    <location>
        <begin position="273"/>
        <end position="295"/>
    </location>
</feature>
<comment type="subcellular location">
    <subcellularLocation>
        <location evidence="1">Cell membrane</location>
        <topology evidence="1">Multi-pass membrane protein</topology>
    </subcellularLocation>
</comment>
<evidence type="ECO:0000256" key="3">
    <source>
        <dbReference type="ARBA" id="ARBA00022692"/>
    </source>
</evidence>
<gene>
    <name evidence="7" type="ORF">KTT_02590</name>
</gene>
<reference evidence="8" key="1">
    <citation type="submission" date="2018-12" db="EMBL/GenBank/DDBJ databases">
        <title>Tengunoibacter tsumagoiensis gen. nov., sp. nov., Dictyobacter kobayashii sp. nov., D. alpinus sp. nov., and D. joshuensis sp. nov. and description of Dictyobacteraceae fam. nov. within the order Ktedonobacterales isolated from Tengu-no-mugimeshi.</title>
        <authorList>
            <person name="Wang C.M."/>
            <person name="Zheng Y."/>
            <person name="Sakai Y."/>
            <person name="Toyoda A."/>
            <person name="Minakuchi Y."/>
            <person name="Abe K."/>
            <person name="Yokota A."/>
            <person name="Yabe S."/>
        </authorList>
    </citation>
    <scope>NUCLEOTIDE SEQUENCE [LARGE SCALE GENOMIC DNA]</scope>
    <source>
        <strain evidence="8">Uno3</strain>
    </source>
</reference>
<sequence>MTALEKADALNHPAEATARAAQAEGRSLKELLIKFYRDWSLHTTQALTFVLITSLIPLAILLLAFVSKVIGNLNPQAQRELIAQVQQVLPQSIFATTSQDIVNSAFHKLPQATDLLTSIGLVTAVFFGTRLFTLLEACFDLIYRVPQRPLIQKNLVAMAMLVAFMVLTPILVFTSLTPDAVAVFLAKNTHYSDPELLHRIAGHVGSLLVSFFLFEIIYAFVPNIHHSLTAKLRSSVPGALTAAVALQIGLILFPLYSENYTSGVVGKITEALILLLFFYLISLVTLFGATVNAYFSEGIPPTTYDLIKRASHN</sequence>
<dbReference type="RefSeq" id="WP_126578007.1">
    <property type="nucleotide sequence ID" value="NZ_BIFR01000001.1"/>
</dbReference>
<dbReference type="Proteomes" id="UP000287352">
    <property type="component" value="Unassembled WGS sequence"/>
</dbReference>
<dbReference type="GO" id="GO:0005886">
    <property type="term" value="C:plasma membrane"/>
    <property type="evidence" value="ECO:0007669"/>
    <property type="project" value="UniProtKB-SubCell"/>
</dbReference>
<keyword evidence="8" id="KW-1185">Reference proteome</keyword>
<dbReference type="AlphaFoldDB" id="A0A401ZUI0"/>
<evidence type="ECO:0000313" key="8">
    <source>
        <dbReference type="Proteomes" id="UP000287352"/>
    </source>
</evidence>
<proteinExistence type="predicted"/>
<evidence type="ECO:0008006" key="9">
    <source>
        <dbReference type="Google" id="ProtNLM"/>
    </source>
</evidence>
<dbReference type="PANTHER" id="PTHR30213:SF0">
    <property type="entry name" value="UPF0761 MEMBRANE PROTEIN YIHY"/>
    <property type="match status" value="1"/>
</dbReference>
<dbReference type="Pfam" id="PF03631">
    <property type="entry name" value="Virul_fac_BrkB"/>
    <property type="match status" value="1"/>
</dbReference>
<protein>
    <recommendedName>
        <fullName evidence="9">YihY/virulence factor BrkB family protein</fullName>
    </recommendedName>
</protein>
<dbReference type="OrthoDB" id="154625at2"/>